<reference evidence="3" key="1">
    <citation type="journal article" date="2019" name="Int. J. Syst. Evol. Microbiol.">
        <title>The Global Catalogue of Microorganisms (GCM) 10K type strain sequencing project: providing services to taxonomists for standard genome sequencing and annotation.</title>
        <authorList>
            <consortium name="The Broad Institute Genomics Platform"/>
            <consortium name="The Broad Institute Genome Sequencing Center for Infectious Disease"/>
            <person name="Wu L."/>
            <person name="Ma J."/>
        </authorList>
    </citation>
    <scope>NUCLEOTIDE SEQUENCE [LARGE SCALE GENOMIC DNA]</scope>
    <source>
        <strain evidence="3">JCM 16114</strain>
    </source>
</reference>
<evidence type="ECO:0008006" key="4">
    <source>
        <dbReference type="Google" id="ProtNLM"/>
    </source>
</evidence>
<proteinExistence type="predicted"/>
<evidence type="ECO:0000313" key="2">
    <source>
        <dbReference type="EMBL" id="GAA2211424.1"/>
    </source>
</evidence>
<evidence type="ECO:0000313" key="3">
    <source>
        <dbReference type="Proteomes" id="UP001499843"/>
    </source>
</evidence>
<comment type="caution">
    <text evidence="2">The sequence shown here is derived from an EMBL/GenBank/DDBJ whole genome shotgun (WGS) entry which is preliminary data.</text>
</comment>
<sequence>MEYLGVKNQVRPDSVLHRRYDLQHLRFRWQADPERRAVRPEHRKRCGSPATCGPEVDGLVAERYDYLWLGLVTAAALAARRYLASVVHCRILARGRCGRDRPESRSAASNRPTRGRPPQAGCP</sequence>
<evidence type="ECO:0000256" key="1">
    <source>
        <dbReference type="SAM" id="MobiDB-lite"/>
    </source>
</evidence>
<organism evidence="2 3">
    <name type="scientific">Nonomuraea monospora</name>
    <dbReference type="NCBI Taxonomy" id="568818"/>
    <lineage>
        <taxon>Bacteria</taxon>
        <taxon>Bacillati</taxon>
        <taxon>Actinomycetota</taxon>
        <taxon>Actinomycetes</taxon>
        <taxon>Streptosporangiales</taxon>
        <taxon>Streptosporangiaceae</taxon>
        <taxon>Nonomuraea</taxon>
    </lineage>
</organism>
<name>A0ABP5PIL2_9ACTN</name>
<dbReference type="EMBL" id="BAAAQX010000020">
    <property type="protein sequence ID" value="GAA2211424.1"/>
    <property type="molecule type" value="Genomic_DNA"/>
</dbReference>
<feature type="region of interest" description="Disordered" evidence="1">
    <location>
        <begin position="97"/>
        <end position="123"/>
    </location>
</feature>
<keyword evidence="3" id="KW-1185">Reference proteome</keyword>
<dbReference type="Proteomes" id="UP001499843">
    <property type="component" value="Unassembled WGS sequence"/>
</dbReference>
<gene>
    <name evidence="2" type="ORF">GCM10009850_068830</name>
</gene>
<accession>A0ABP5PIL2</accession>
<protein>
    <recommendedName>
        <fullName evidence="4">Transposase</fullName>
    </recommendedName>
</protein>